<keyword evidence="1" id="KW-0472">Membrane</keyword>
<gene>
    <name evidence="2" type="ORF">CAEBREN_07520</name>
</gene>
<keyword evidence="1" id="KW-0812">Transmembrane</keyword>
<reference evidence="3" key="1">
    <citation type="submission" date="2011-07" db="EMBL/GenBank/DDBJ databases">
        <authorList>
            <consortium name="Caenorhabditis brenneri Sequencing and Analysis Consortium"/>
            <person name="Wilson R.K."/>
        </authorList>
    </citation>
    <scope>NUCLEOTIDE SEQUENCE [LARGE SCALE GENOMIC DNA]</scope>
    <source>
        <strain evidence="3">PB2801</strain>
    </source>
</reference>
<organism evidence="3">
    <name type="scientific">Caenorhabditis brenneri</name>
    <name type="common">Nematode worm</name>
    <dbReference type="NCBI Taxonomy" id="135651"/>
    <lineage>
        <taxon>Eukaryota</taxon>
        <taxon>Metazoa</taxon>
        <taxon>Ecdysozoa</taxon>
        <taxon>Nematoda</taxon>
        <taxon>Chromadorea</taxon>
        <taxon>Rhabditida</taxon>
        <taxon>Rhabditina</taxon>
        <taxon>Rhabditomorpha</taxon>
        <taxon>Rhabditoidea</taxon>
        <taxon>Rhabditidae</taxon>
        <taxon>Peloderinae</taxon>
        <taxon>Caenorhabditis</taxon>
    </lineage>
</organism>
<proteinExistence type="predicted"/>
<feature type="transmembrane region" description="Helical" evidence="1">
    <location>
        <begin position="5"/>
        <end position="23"/>
    </location>
</feature>
<dbReference type="AlphaFoldDB" id="G0N5L9"/>
<keyword evidence="3" id="KW-1185">Reference proteome</keyword>
<sequence length="205" mass="23616">MANRIVFIVLIISDCFLIANGYYPSDFNSPFVFEEKVYINHDNKNFVSSTTIRDEVTGSLTTEYRGCENDDYSDEVYKTLIKYDRYIKLNSFLNYHPDDKEITKCVETEPGHVALIAADRKETDCVYAGVSHPYTTSWSDKSKAARFSCSEGNIVFKSYCEIEDEWININSEHKLSNGCTFICDSKKNIYKCDNQLPNMQVMKSK</sequence>
<dbReference type="HOGENOM" id="CLU_103474_0_0_1"/>
<dbReference type="EMBL" id="GL379840">
    <property type="protein sequence ID" value="EGT53250.1"/>
    <property type="molecule type" value="Genomic_DNA"/>
</dbReference>
<evidence type="ECO:0000313" key="2">
    <source>
        <dbReference type="EMBL" id="EGT53250.1"/>
    </source>
</evidence>
<dbReference type="OrthoDB" id="5901286at2759"/>
<keyword evidence="1" id="KW-1133">Transmembrane helix</keyword>
<protein>
    <submittedName>
        <fullName evidence="2">Uncharacterized protein</fullName>
    </submittedName>
</protein>
<dbReference type="InParanoid" id="G0N5L9"/>
<name>G0N5L9_CAEBE</name>
<accession>G0N5L9</accession>
<dbReference type="Proteomes" id="UP000008068">
    <property type="component" value="Unassembled WGS sequence"/>
</dbReference>
<evidence type="ECO:0000313" key="3">
    <source>
        <dbReference type="Proteomes" id="UP000008068"/>
    </source>
</evidence>
<evidence type="ECO:0000256" key="1">
    <source>
        <dbReference type="SAM" id="Phobius"/>
    </source>
</evidence>